<dbReference type="Proteomes" id="UP000272729">
    <property type="component" value="Unassembled WGS sequence"/>
</dbReference>
<evidence type="ECO:0000313" key="1">
    <source>
        <dbReference type="EMBL" id="RKT68133.1"/>
    </source>
</evidence>
<accession>A0A495X645</accession>
<dbReference type="Gene3D" id="1.25.40.10">
    <property type="entry name" value="Tetratricopeptide repeat domain"/>
    <property type="match status" value="5"/>
</dbReference>
<dbReference type="EMBL" id="RBXR01000001">
    <property type="protein sequence ID" value="RKT68133.1"/>
    <property type="molecule type" value="Genomic_DNA"/>
</dbReference>
<protein>
    <submittedName>
        <fullName evidence="1">Uncharacterized protein</fullName>
    </submittedName>
</protein>
<gene>
    <name evidence="1" type="ORF">DFJ66_1314</name>
</gene>
<comment type="caution">
    <text evidence="1">The sequence shown here is derived from an EMBL/GenBank/DDBJ whole genome shotgun (WGS) entry which is preliminary data.</text>
</comment>
<dbReference type="InterPro" id="IPR011990">
    <property type="entry name" value="TPR-like_helical_dom_sf"/>
</dbReference>
<name>A0A495X645_9PSEU</name>
<reference evidence="1 2" key="1">
    <citation type="submission" date="2018-10" db="EMBL/GenBank/DDBJ databases">
        <title>Sequencing the genomes of 1000 actinobacteria strains.</title>
        <authorList>
            <person name="Klenk H.-P."/>
        </authorList>
    </citation>
    <scope>NUCLEOTIDE SEQUENCE [LARGE SCALE GENOMIC DNA]</scope>
    <source>
        <strain evidence="1 2">DSM 43911</strain>
    </source>
</reference>
<proteinExistence type="predicted"/>
<keyword evidence="2" id="KW-1185">Reference proteome</keyword>
<evidence type="ECO:0000313" key="2">
    <source>
        <dbReference type="Proteomes" id="UP000272729"/>
    </source>
</evidence>
<sequence length="1386" mass="145395">MIAGVDAEPQHGHATVLHRMTPSPAATSNSLSGRVAGHVVQAGHIHQVDLRTGAPVRTRYHLQVRRIAPGELVGRSAELEELAAFCTSPDPFPNYWWWRADAWSGKSALMAWFALHPPAGVRVVSFFVTARLHGQNDRSAFVDNVLEQLLALLGEDMPQFLGESTREAHLLGLLADAAEACRTRDERLVLLVDGLDEDRGVDTGPDVHSIAALLPVEPPAGMRVVVSGRPNPPIPSDVPRHHPLRRGAVVRDLAPSPEAHAVRAEMERELRNLVHGGPTERDLLGLVAATGGGLTAGDLAALTGRSEWQVGDHLATVTGRSFARRDPGHHPGDTREVYVLAHEELQAAALDMLGPSRLAEYRERVHRWADRYRALRWPPDTPEYLLRGYYPMLVAAGDSTRMVACATDPDRHDRMLDLSGGDAASLAEVTTAQHVLVSGEQPDVTEMIRLAVHRDHLVERNSGVPVDLPAVWARIGHPNRAESIADSMPDLANRARALAGVAAATTGRGDRATTLLDHAEHIARAIGDQPRREDALVAVARTAAALGEVRRAEDIARSLADPASRATAWTGIASALGDHVHLDAAEFEARASRDHAEQAWLLGSVLRVAAELGEWGRAEAIARSLANPVSRNHALLSVASAAAARAVDKARCGNNMLAYAEAVARSATACADQVSTFASLARTAAAVGDHERAARLVDTAERTALALDHPTARAWALTSAARCAAVAGEDVRARSLVREAESVVVTIRSPVERTRLAAALAEATAHVGEPARAEALARAINDPAARAEALAKVVRAAVDAGEFARAEILAGAIDCTRVRTAALTMLVRQACARGELRRAEAVARSVDDPAERARALTTVAGAAVGAGAEDRAATLLQQAETAARATSDSAERARALSRVAALVAPSDDPARVAGVLDRVERLSTSVTGAAERGWVLASVAEAAAAVGQLARAERTAGLIANHAERARALASVGHAAARTGDLTRAENIADAVTDIGERAAVLVAVARAAADAGNPGRASKALARLHTLADSAIDHRSRAAVLAAVAEAAAGMGDLPGFRAAVGEITGVTDRAAPLSALVRTAVELGQFADAAGIARCIADPADQAEALWSVAAAAARAGSFADAVAVGRTIPGAVRQTRALAAIVRATAGSVLEERGVELLEYADAIAHAVVDPTERALALTAVVDAAAGLGRLQRAQEVARAITKPSEQATALLTVLRAAIRADDLDRAEAVARGMANPADRAWALTEAADAASAAGHRVRAHLLLDDAGHTAARITNPVERSRTLTSVALAARAHSPDRADELLDEAENIARSLRDSALQTSAYRALADDTGPARRARAIARIFLVNRWPTALEAVGDLMPQACSRIADELAAIAESSVVARTA</sequence>
<organism evidence="1 2">
    <name type="scientific">Saccharothrix variisporea</name>
    <dbReference type="NCBI Taxonomy" id="543527"/>
    <lineage>
        <taxon>Bacteria</taxon>
        <taxon>Bacillati</taxon>
        <taxon>Actinomycetota</taxon>
        <taxon>Actinomycetes</taxon>
        <taxon>Pseudonocardiales</taxon>
        <taxon>Pseudonocardiaceae</taxon>
        <taxon>Saccharothrix</taxon>
    </lineage>
</organism>